<evidence type="ECO:0000256" key="5">
    <source>
        <dbReference type="ARBA" id="ARBA00023014"/>
    </source>
</evidence>
<evidence type="ECO:0000256" key="1">
    <source>
        <dbReference type="ARBA" id="ARBA00022714"/>
    </source>
</evidence>
<dbReference type="PROSITE" id="PS00197">
    <property type="entry name" value="2FE2S_FER_1"/>
    <property type="match status" value="1"/>
</dbReference>
<dbReference type="OrthoDB" id="9796880at2"/>
<dbReference type="EMBL" id="FQXT01000001">
    <property type="protein sequence ID" value="SHH56221.1"/>
    <property type="molecule type" value="Genomic_DNA"/>
</dbReference>
<dbReference type="InterPro" id="IPR006058">
    <property type="entry name" value="2Fe2S_fd_BS"/>
</dbReference>
<keyword evidence="10" id="KW-1185">Reference proteome</keyword>
<keyword evidence="2" id="KW-0479">Metal-binding</keyword>
<evidence type="ECO:0000313" key="10">
    <source>
        <dbReference type="Proteomes" id="UP000290037"/>
    </source>
</evidence>
<accession>A0A1M5U015</accession>
<dbReference type="GO" id="GO:0016903">
    <property type="term" value="F:oxidoreductase activity, acting on the aldehyde or oxo group of donors"/>
    <property type="evidence" value="ECO:0007669"/>
    <property type="project" value="TreeGrafter"/>
</dbReference>
<dbReference type="InterPro" id="IPR001041">
    <property type="entry name" value="2Fe-2S_ferredoxin-type"/>
</dbReference>
<dbReference type="GO" id="GO:0051537">
    <property type="term" value="F:2 iron, 2 sulfur cluster binding"/>
    <property type="evidence" value="ECO:0007669"/>
    <property type="project" value="UniProtKB-KW"/>
</dbReference>
<dbReference type="FunFam" id="3.10.20.30:FF:000020">
    <property type="entry name" value="Xanthine dehydrogenase iron-sulfur subunit"/>
    <property type="match status" value="1"/>
</dbReference>
<dbReference type="Pfam" id="PF01799">
    <property type="entry name" value="Fer2_2"/>
    <property type="match status" value="1"/>
</dbReference>
<dbReference type="EMBL" id="QOVN01000004">
    <property type="protein sequence ID" value="RXG28506.1"/>
    <property type="molecule type" value="Genomic_DNA"/>
</dbReference>
<evidence type="ECO:0000259" key="6">
    <source>
        <dbReference type="PROSITE" id="PS51085"/>
    </source>
</evidence>
<name>A0A1M5U015_9FLAO</name>
<sequence>MNTNPVHFTLNGKPVKISIEPWTTLLDYLRYHKKLVGTKKGCDHGQCGACTVLVDGNSVNSCLCLLVSLDGKDITTIEGIGTADNLSVEQQIFIEEDAYQCGFCTPGQICSTIAMRNRGEINSEEELKDWMSGNLCRCAAYKNLTKAARRIYKES</sequence>
<feature type="domain" description="2Fe-2S ferredoxin-type" evidence="6">
    <location>
        <begin position="4"/>
        <end position="80"/>
    </location>
</feature>
<dbReference type="PANTHER" id="PTHR45331:SF2">
    <property type="entry name" value="OXIDOREDUCTASE WITH IRON-SULFUR SUBUNIT"/>
    <property type="match status" value="1"/>
</dbReference>
<dbReference type="InterPro" id="IPR002888">
    <property type="entry name" value="2Fe-2S-bd"/>
</dbReference>
<keyword evidence="5" id="KW-0411">Iron-sulfur</keyword>
<gene>
    <name evidence="7" type="ORF">DSM01_1965</name>
    <name evidence="8" type="ORF">SAMN04487999_0508</name>
</gene>
<evidence type="ECO:0000256" key="4">
    <source>
        <dbReference type="ARBA" id="ARBA00023004"/>
    </source>
</evidence>
<protein>
    <submittedName>
        <fullName evidence="8">Xanthine dehydrogenase YagT iron-sulfur-binding subunit</fullName>
    </submittedName>
</protein>
<dbReference type="PANTHER" id="PTHR45331">
    <property type="entry name" value="OXIDOREDUCTASE, IRON-SULPHUR BINDING SUBUNIT-RELATED-RELATED"/>
    <property type="match status" value="1"/>
</dbReference>
<dbReference type="CDD" id="cd00207">
    <property type="entry name" value="fer2"/>
    <property type="match status" value="1"/>
</dbReference>
<dbReference type="Pfam" id="PF00111">
    <property type="entry name" value="Fer2"/>
    <property type="match status" value="1"/>
</dbReference>
<evidence type="ECO:0000256" key="2">
    <source>
        <dbReference type="ARBA" id="ARBA00022723"/>
    </source>
</evidence>
<reference evidence="9" key="2">
    <citation type="submission" date="2016-11" db="EMBL/GenBank/DDBJ databases">
        <authorList>
            <person name="Varghese N."/>
            <person name="Submissions S."/>
        </authorList>
    </citation>
    <scope>NUCLEOTIDE SEQUENCE [LARGE SCALE GENOMIC DNA]</scope>
    <source>
        <strain evidence="9">DSM 19859</strain>
    </source>
</reference>
<dbReference type="Proteomes" id="UP000184240">
    <property type="component" value="Unassembled WGS sequence"/>
</dbReference>
<reference evidence="7 10" key="3">
    <citation type="submission" date="2018-07" db="EMBL/GenBank/DDBJ databases">
        <title>Leeuwenhoekiella genomics.</title>
        <authorList>
            <person name="Tahon G."/>
            <person name="Willems A."/>
        </authorList>
    </citation>
    <scope>NUCLEOTIDE SEQUENCE [LARGE SCALE GENOMIC DNA]</scope>
    <source>
        <strain evidence="7 10">LMG 24856</strain>
    </source>
</reference>
<dbReference type="InterPro" id="IPR052914">
    <property type="entry name" value="Aldehyde_Oxdr_Iron-Sulfur"/>
</dbReference>
<reference evidence="8" key="1">
    <citation type="submission" date="2016-11" db="EMBL/GenBank/DDBJ databases">
        <authorList>
            <person name="Jaros S."/>
            <person name="Januszkiewicz K."/>
            <person name="Wedrychowicz H."/>
        </authorList>
    </citation>
    <scope>NUCLEOTIDE SEQUENCE [LARGE SCALE GENOMIC DNA]</scope>
    <source>
        <strain evidence="8">DSM 19859</strain>
    </source>
</reference>
<dbReference type="Gene3D" id="3.10.20.30">
    <property type="match status" value="1"/>
</dbReference>
<dbReference type="InterPro" id="IPR036884">
    <property type="entry name" value="2Fe-2S-bd_dom_sf"/>
</dbReference>
<dbReference type="Proteomes" id="UP000290037">
    <property type="component" value="Unassembled WGS sequence"/>
</dbReference>
<evidence type="ECO:0000313" key="8">
    <source>
        <dbReference type="EMBL" id="SHH56221.1"/>
    </source>
</evidence>
<dbReference type="SUPFAM" id="SSF54292">
    <property type="entry name" value="2Fe-2S ferredoxin-like"/>
    <property type="match status" value="1"/>
</dbReference>
<dbReference type="GO" id="GO:0046872">
    <property type="term" value="F:metal ion binding"/>
    <property type="evidence" value="ECO:0007669"/>
    <property type="project" value="UniProtKB-KW"/>
</dbReference>
<keyword evidence="3" id="KW-0560">Oxidoreductase</keyword>
<dbReference type="STRING" id="573501.SAMN04487999_0508"/>
<evidence type="ECO:0000313" key="9">
    <source>
        <dbReference type="Proteomes" id="UP000184240"/>
    </source>
</evidence>
<dbReference type="InterPro" id="IPR012675">
    <property type="entry name" value="Beta-grasp_dom_sf"/>
</dbReference>
<evidence type="ECO:0000313" key="7">
    <source>
        <dbReference type="EMBL" id="RXG28506.1"/>
    </source>
</evidence>
<dbReference type="SUPFAM" id="SSF47741">
    <property type="entry name" value="CO dehydrogenase ISP C-domain like"/>
    <property type="match status" value="1"/>
</dbReference>
<organism evidence="8 9">
    <name type="scientific">Leeuwenhoekiella palythoae</name>
    <dbReference type="NCBI Taxonomy" id="573501"/>
    <lineage>
        <taxon>Bacteria</taxon>
        <taxon>Pseudomonadati</taxon>
        <taxon>Bacteroidota</taxon>
        <taxon>Flavobacteriia</taxon>
        <taxon>Flavobacteriales</taxon>
        <taxon>Flavobacteriaceae</taxon>
        <taxon>Leeuwenhoekiella</taxon>
    </lineage>
</organism>
<keyword evidence="1" id="KW-0001">2Fe-2S</keyword>
<evidence type="ECO:0000256" key="3">
    <source>
        <dbReference type="ARBA" id="ARBA00023002"/>
    </source>
</evidence>
<keyword evidence="4" id="KW-0408">Iron</keyword>
<proteinExistence type="predicted"/>
<dbReference type="RefSeq" id="WP_072980013.1">
    <property type="nucleotide sequence ID" value="NZ_CP084318.1"/>
</dbReference>
<dbReference type="InterPro" id="IPR036010">
    <property type="entry name" value="2Fe-2S_ferredoxin-like_sf"/>
</dbReference>
<dbReference type="PROSITE" id="PS51085">
    <property type="entry name" value="2FE2S_FER_2"/>
    <property type="match status" value="1"/>
</dbReference>
<dbReference type="Gene3D" id="1.10.150.120">
    <property type="entry name" value="[2Fe-2S]-binding domain"/>
    <property type="match status" value="1"/>
</dbReference>
<dbReference type="AlphaFoldDB" id="A0A1M5U015"/>